<evidence type="ECO:0000313" key="2">
    <source>
        <dbReference type="EMBL" id="OHA09925.1"/>
    </source>
</evidence>
<dbReference type="Pfam" id="PF03009">
    <property type="entry name" value="GDPD"/>
    <property type="match status" value="1"/>
</dbReference>
<reference evidence="2 3" key="1">
    <citation type="journal article" date="2016" name="Nat. Commun.">
        <title>Thousands of microbial genomes shed light on interconnected biogeochemical processes in an aquifer system.</title>
        <authorList>
            <person name="Anantharaman K."/>
            <person name="Brown C.T."/>
            <person name="Hug L.A."/>
            <person name="Sharon I."/>
            <person name="Castelle C.J."/>
            <person name="Probst A.J."/>
            <person name="Thomas B.C."/>
            <person name="Singh A."/>
            <person name="Wilkins M.J."/>
            <person name="Karaoz U."/>
            <person name="Brodie E.L."/>
            <person name="Williams K.H."/>
            <person name="Hubbard S.S."/>
            <person name="Banfield J.F."/>
        </authorList>
    </citation>
    <scope>NUCLEOTIDE SEQUENCE [LARGE SCALE GENOMIC DNA]</scope>
</reference>
<dbReference type="PANTHER" id="PTHR46211:SF1">
    <property type="entry name" value="GLYCEROPHOSPHODIESTER PHOSPHODIESTERASE, CYTOPLASMIC"/>
    <property type="match status" value="1"/>
</dbReference>
<proteinExistence type="predicted"/>
<dbReference type="EMBL" id="MHQV01000046">
    <property type="protein sequence ID" value="OHA09925.1"/>
    <property type="molecule type" value="Genomic_DNA"/>
</dbReference>
<dbReference type="Proteomes" id="UP000179052">
    <property type="component" value="Unassembled WGS sequence"/>
</dbReference>
<dbReference type="GO" id="GO:0006629">
    <property type="term" value="P:lipid metabolic process"/>
    <property type="evidence" value="ECO:0007669"/>
    <property type="project" value="InterPro"/>
</dbReference>
<dbReference type="SUPFAM" id="SSF51695">
    <property type="entry name" value="PLC-like phosphodiesterases"/>
    <property type="match status" value="1"/>
</dbReference>
<dbReference type="AlphaFoldDB" id="A0A1G2LE59"/>
<dbReference type="GO" id="GO:0008081">
    <property type="term" value="F:phosphoric diester hydrolase activity"/>
    <property type="evidence" value="ECO:0007669"/>
    <property type="project" value="InterPro"/>
</dbReference>
<organism evidence="2 3">
    <name type="scientific">Candidatus Sungbacteria bacterium RIFCSPLOWO2_02_FULL_48_13b</name>
    <dbReference type="NCBI Taxonomy" id="1802283"/>
    <lineage>
        <taxon>Bacteria</taxon>
        <taxon>Candidatus Sungiibacteriota</taxon>
    </lineage>
</organism>
<sequence length="273" mass="30477">MPEHFGDPLVRHRGKAEFQPFPNSFEAIRKEYGVAIEADIFLLRDGTIAVVHNKDVGMSDTEVEELTTDEISELKAGGREEAGAVPLFREYVFNSFDRGIGINVEIKASTPEKAQAAVRAVVDEIEKMKTEGLFAAKQDYPELSLSLHSFSVEALQAARNEMNLKQLSLKLGLLWPSSPERAQDMAISATSFQQSRGRGLDSMPWPDQAIEIAAQVGIDFVDIHASNINAEVIEKAHSRHLKVYAWVVTDEEQARRLLKMGVDKIIYEPRTLL</sequence>
<dbReference type="PANTHER" id="PTHR46211">
    <property type="entry name" value="GLYCEROPHOSPHORYL DIESTER PHOSPHODIESTERASE"/>
    <property type="match status" value="1"/>
</dbReference>
<dbReference type="InterPro" id="IPR017946">
    <property type="entry name" value="PLC-like_Pdiesterase_TIM-brl"/>
</dbReference>
<dbReference type="InterPro" id="IPR030395">
    <property type="entry name" value="GP_PDE_dom"/>
</dbReference>
<dbReference type="CDD" id="cd08556">
    <property type="entry name" value="GDPD"/>
    <property type="match status" value="1"/>
</dbReference>
<name>A0A1G2LE59_9BACT</name>
<comment type="caution">
    <text evidence="2">The sequence shown here is derived from an EMBL/GenBank/DDBJ whole genome shotgun (WGS) entry which is preliminary data.</text>
</comment>
<accession>A0A1G2LE59</accession>
<dbReference type="STRING" id="1802283.A3H71_01965"/>
<dbReference type="Gene3D" id="3.20.20.190">
    <property type="entry name" value="Phosphatidylinositol (PI) phosphodiesterase"/>
    <property type="match status" value="1"/>
</dbReference>
<evidence type="ECO:0000259" key="1">
    <source>
        <dbReference type="Pfam" id="PF03009"/>
    </source>
</evidence>
<feature type="domain" description="GP-PDE" evidence="1">
    <location>
        <begin position="12"/>
        <end position="267"/>
    </location>
</feature>
<protein>
    <recommendedName>
        <fullName evidence="1">GP-PDE domain-containing protein</fullName>
    </recommendedName>
</protein>
<gene>
    <name evidence="2" type="ORF">A3H71_01965</name>
</gene>
<evidence type="ECO:0000313" key="3">
    <source>
        <dbReference type="Proteomes" id="UP000179052"/>
    </source>
</evidence>